<dbReference type="InterPro" id="IPR011701">
    <property type="entry name" value="MFS"/>
</dbReference>
<dbReference type="PANTHER" id="PTHR42718">
    <property type="entry name" value="MAJOR FACILITATOR SUPERFAMILY MULTIDRUG TRANSPORTER MFSC"/>
    <property type="match status" value="1"/>
</dbReference>
<keyword evidence="2" id="KW-0813">Transport</keyword>
<dbReference type="Gene3D" id="1.20.1720.10">
    <property type="entry name" value="Multidrug resistance protein D"/>
    <property type="match status" value="1"/>
</dbReference>
<evidence type="ECO:0000256" key="6">
    <source>
        <dbReference type="ARBA" id="ARBA00023136"/>
    </source>
</evidence>
<keyword evidence="5 8" id="KW-1133">Transmembrane helix</keyword>
<evidence type="ECO:0000256" key="8">
    <source>
        <dbReference type="SAM" id="Phobius"/>
    </source>
</evidence>
<evidence type="ECO:0000256" key="4">
    <source>
        <dbReference type="ARBA" id="ARBA00022692"/>
    </source>
</evidence>
<keyword evidence="11" id="KW-1185">Reference proteome</keyword>
<comment type="subcellular location">
    <subcellularLocation>
        <location evidence="1">Cell membrane</location>
        <topology evidence="1">Multi-pass membrane protein</topology>
    </subcellularLocation>
</comment>
<feature type="region of interest" description="Disordered" evidence="7">
    <location>
        <begin position="1"/>
        <end position="28"/>
    </location>
</feature>
<feature type="transmembrane region" description="Helical" evidence="8">
    <location>
        <begin position="188"/>
        <end position="211"/>
    </location>
</feature>
<protein>
    <submittedName>
        <fullName evidence="10">EmrB/QacA subfamily drug resistance transporter</fullName>
    </submittedName>
</protein>
<dbReference type="EMBL" id="VFPQ01000001">
    <property type="protein sequence ID" value="TQM76604.1"/>
    <property type="molecule type" value="Genomic_DNA"/>
</dbReference>
<organism evidence="10 11">
    <name type="scientific">Thermopolyspora flexuosa</name>
    <dbReference type="NCBI Taxonomy" id="103836"/>
    <lineage>
        <taxon>Bacteria</taxon>
        <taxon>Bacillati</taxon>
        <taxon>Actinomycetota</taxon>
        <taxon>Actinomycetes</taxon>
        <taxon>Streptosporangiales</taxon>
        <taxon>Streptosporangiaceae</taxon>
        <taxon>Thermopolyspora</taxon>
    </lineage>
</organism>
<feature type="compositionally biased region" description="Low complexity" evidence="7">
    <location>
        <begin position="16"/>
        <end position="27"/>
    </location>
</feature>
<feature type="transmembrane region" description="Helical" evidence="8">
    <location>
        <begin position="504"/>
        <end position="523"/>
    </location>
</feature>
<dbReference type="Pfam" id="PF07690">
    <property type="entry name" value="MFS_1"/>
    <property type="match status" value="1"/>
</dbReference>
<dbReference type="InterPro" id="IPR036259">
    <property type="entry name" value="MFS_trans_sf"/>
</dbReference>
<dbReference type="GO" id="GO:0022857">
    <property type="term" value="F:transmembrane transporter activity"/>
    <property type="evidence" value="ECO:0007669"/>
    <property type="project" value="InterPro"/>
</dbReference>
<reference evidence="10 11" key="1">
    <citation type="submission" date="2019-06" db="EMBL/GenBank/DDBJ databases">
        <title>Sequencing the genomes of 1000 actinobacteria strains.</title>
        <authorList>
            <person name="Klenk H.-P."/>
        </authorList>
    </citation>
    <scope>NUCLEOTIDE SEQUENCE [LARGE SCALE GENOMIC DNA]</scope>
    <source>
        <strain evidence="10 11">DSM 43186</strain>
    </source>
</reference>
<evidence type="ECO:0000256" key="3">
    <source>
        <dbReference type="ARBA" id="ARBA00022475"/>
    </source>
</evidence>
<evidence type="ECO:0000256" key="7">
    <source>
        <dbReference type="SAM" id="MobiDB-lite"/>
    </source>
</evidence>
<feature type="transmembrane region" description="Helical" evidence="8">
    <location>
        <begin position="34"/>
        <end position="57"/>
    </location>
</feature>
<dbReference type="OrthoDB" id="7375466at2"/>
<evidence type="ECO:0000256" key="2">
    <source>
        <dbReference type="ARBA" id="ARBA00022448"/>
    </source>
</evidence>
<feature type="transmembrane region" description="Helical" evidence="8">
    <location>
        <begin position="379"/>
        <end position="405"/>
    </location>
</feature>
<feature type="transmembrane region" description="Helical" evidence="8">
    <location>
        <begin position="102"/>
        <end position="128"/>
    </location>
</feature>
<dbReference type="Gene3D" id="1.20.1250.20">
    <property type="entry name" value="MFS general substrate transporter like domains"/>
    <property type="match status" value="1"/>
</dbReference>
<dbReference type="AlphaFoldDB" id="A0A543J1A1"/>
<dbReference type="NCBIfam" id="TIGR00711">
    <property type="entry name" value="efflux_EmrB"/>
    <property type="match status" value="1"/>
</dbReference>
<gene>
    <name evidence="10" type="ORF">FHX40_3349</name>
</gene>
<evidence type="ECO:0000256" key="1">
    <source>
        <dbReference type="ARBA" id="ARBA00004651"/>
    </source>
</evidence>
<comment type="caution">
    <text evidence="10">The sequence shown here is derived from an EMBL/GenBank/DDBJ whole genome shotgun (WGS) entry which is preliminary data.</text>
</comment>
<dbReference type="PRINTS" id="PR01035">
    <property type="entry name" value="TCRTETA"/>
</dbReference>
<feature type="transmembrane region" description="Helical" evidence="8">
    <location>
        <begin position="353"/>
        <end position="373"/>
    </location>
</feature>
<dbReference type="SUPFAM" id="SSF103473">
    <property type="entry name" value="MFS general substrate transporter"/>
    <property type="match status" value="1"/>
</dbReference>
<sequence length="538" mass="55347">MPTARPSRPLGGIHGPTGDRPARGARAPRPRNPWLTLCAVGLGAIMVLLDGTVVAIANPAIGRELGASLSDLQWVTSGYLLALAVFMITAGKLGDLFGHKKVFLLGVAGFAASSLAIGLTGSIGWLIAFRVLQGLFGALLNPASLALLRVAFPGDRLNVAFGVWGAVMGLSSAAGPIVGGVLVEQVNWQSVFFINVPIGIAAILLGLWVLAESRAEQLSRIDGLGVVLLSGAMFCLVWAIIKAPEYGWGDGRTLGFFAAAVVIGALFVAWQARAAQPLLPLGLFRNASVSIGTVLMILVSFSMLGAMFFVTFFFQGVHGLSPLEAGLRMLPMSAGMIVASPLAGLAQSKLGPRIPMAVGMLITALAMFLLSRLELDASYLASAVPFTLLAFGLSPVMVGATQVIVGNAPGDLSGVASGLQQSAMQVGGALGTAVLGAVITAKVTEVLPRHFAEVKLPVPPAEQVDRMAGAVAAGVVPAPEGTPPQVLEAITQAAHLSFLDGMHFGFLVSTAIAVCAAVLSLFVKAGRRQPGDVPVHLG</sequence>
<accession>A0A543J1A1</accession>
<feature type="transmembrane region" description="Helical" evidence="8">
    <location>
        <begin position="291"/>
        <end position="314"/>
    </location>
</feature>
<evidence type="ECO:0000259" key="9">
    <source>
        <dbReference type="PROSITE" id="PS50850"/>
    </source>
</evidence>
<keyword evidence="6 8" id="KW-0472">Membrane</keyword>
<evidence type="ECO:0000313" key="10">
    <source>
        <dbReference type="EMBL" id="TQM76604.1"/>
    </source>
</evidence>
<dbReference type="Proteomes" id="UP000319213">
    <property type="component" value="Unassembled WGS sequence"/>
</dbReference>
<feature type="transmembrane region" description="Helical" evidence="8">
    <location>
        <begin position="253"/>
        <end position="270"/>
    </location>
</feature>
<feature type="domain" description="Major facilitator superfamily (MFS) profile" evidence="9">
    <location>
        <begin position="36"/>
        <end position="528"/>
    </location>
</feature>
<name>A0A543J1A1_9ACTN</name>
<feature type="transmembrane region" description="Helical" evidence="8">
    <location>
        <begin position="134"/>
        <end position="152"/>
    </location>
</feature>
<keyword evidence="4 8" id="KW-0812">Transmembrane</keyword>
<dbReference type="InterPro" id="IPR001958">
    <property type="entry name" value="Tet-R_TetA/multi-R_MdtG-like"/>
</dbReference>
<feature type="transmembrane region" description="Helical" evidence="8">
    <location>
        <begin position="223"/>
        <end position="241"/>
    </location>
</feature>
<dbReference type="PANTHER" id="PTHR42718:SF42">
    <property type="entry name" value="EXPORT PROTEIN"/>
    <property type="match status" value="1"/>
</dbReference>
<dbReference type="InterPro" id="IPR020846">
    <property type="entry name" value="MFS_dom"/>
</dbReference>
<evidence type="ECO:0000256" key="5">
    <source>
        <dbReference type="ARBA" id="ARBA00022989"/>
    </source>
</evidence>
<dbReference type="PROSITE" id="PS50850">
    <property type="entry name" value="MFS"/>
    <property type="match status" value="1"/>
</dbReference>
<dbReference type="GO" id="GO:0005886">
    <property type="term" value="C:plasma membrane"/>
    <property type="evidence" value="ECO:0007669"/>
    <property type="project" value="UniProtKB-SubCell"/>
</dbReference>
<dbReference type="InterPro" id="IPR004638">
    <property type="entry name" value="EmrB-like"/>
</dbReference>
<dbReference type="CDD" id="cd17321">
    <property type="entry name" value="MFS_MMR_MDR_like"/>
    <property type="match status" value="1"/>
</dbReference>
<feature type="transmembrane region" description="Helical" evidence="8">
    <location>
        <begin position="72"/>
        <end position="90"/>
    </location>
</feature>
<proteinExistence type="predicted"/>
<keyword evidence="3" id="KW-1003">Cell membrane</keyword>
<evidence type="ECO:0000313" key="11">
    <source>
        <dbReference type="Proteomes" id="UP000319213"/>
    </source>
</evidence>
<feature type="transmembrane region" description="Helical" evidence="8">
    <location>
        <begin position="159"/>
        <end position="182"/>
    </location>
</feature>